<dbReference type="PANTHER" id="PTHR12812:SF0">
    <property type="entry name" value="HEPARAN-SULFATE 6-O-SULFOTRANSFERASE"/>
    <property type="match status" value="1"/>
</dbReference>
<evidence type="ECO:0000256" key="7">
    <source>
        <dbReference type="SAM" id="SignalP"/>
    </source>
</evidence>
<dbReference type="InterPro" id="IPR027417">
    <property type="entry name" value="P-loop_NTPase"/>
</dbReference>
<feature type="chain" id="PRO_5032952806" evidence="7">
    <location>
        <begin position="16"/>
        <end position="465"/>
    </location>
</feature>
<evidence type="ECO:0000256" key="1">
    <source>
        <dbReference type="ARBA" id="ARBA00004167"/>
    </source>
</evidence>
<organism evidence="8 9">
    <name type="scientific">Symbiodinium natans</name>
    <dbReference type="NCBI Taxonomy" id="878477"/>
    <lineage>
        <taxon>Eukaryota</taxon>
        <taxon>Sar</taxon>
        <taxon>Alveolata</taxon>
        <taxon>Dinophyceae</taxon>
        <taxon>Suessiales</taxon>
        <taxon>Symbiodiniaceae</taxon>
        <taxon>Symbiodinium</taxon>
    </lineage>
</organism>
<evidence type="ECO:0000256" key="5">
    <source>
        <dbReference type="ARBA" id="ARBA00023136"/>
    </source>
</evidence>
<evidence type="ECO:0000256" key="4">
    <source>
        <dbReference type="ARBA" id="ARBA00022989"/>
    </source>
</evidence>
<dbReference type="GO" id="GO:0016020">
    <property type="term" value="C:membrane"/>
    <property type="evidence" value="ECO:0007669"/>
    <property type="project" value="UniProtKB-SubCell"/>
</dbReference>
<evidence type="ECO:0000256" key="3">
    <source>
        <dbReference type="ARBA" id="ARBA00022692"/>
    </source>
</evidence>
<comment type="caution">
    <text evidence="8">The sequence shown here is derived from an EMBL/GenBank/DDBJ whole genome shotgun (WGS) entry which is preliminary data.</text>
</comment>
<comment type="subcellular location">
    <subcellularLocation>
        <location evidence="1">Membrane</location>
        <topology evidence="1">Single-pass membrane protein</topology>
    </subcellularLocation>
</comment>
<dbReference type="Gene3D" id="3.40.50.300">
    <property type="entry name" value="P-loop containing nucleotide triphosphate hydrolases"/>
    <property type="match status" value="1"/>
</dbReference>
<gene>
    <name evidence="8" type="ORF">SNAT2548_LOCUS20587</name>
</gene>
<evidence type="ECO:0000256" key="6">
    <source>
        <dbReference type="ARBA" id="ARBA00023180"/>
    </source>
</evidence>
<dbReference type="EMBL" id="CAJNDS010002214">
    <property type="protein sequence ID" value="CAE7376904.1"/>
    <property type="molecule type" value="Genomic_DNA"/>
</dbReference>
<dbReference type="OrthoDB" id="440572at2759"/>
<dbReference type="Proteomes" id="UP000604046">
    <property type="component" value="Unassembled WGS sequence"/>
</dbReference>
<evidence type="ECO:0000313" key="8">
    <source>
        <dbReference type="EMBL" id="CAE7376904.1"/>
    </source>
</evidence>
<reference evidence="8" key="1">
    <citation type="submission" date="2021-02" db="EMBL/GenBank/DDBJ databases">
        <authorList>
            <person name="Dougan E. K."/>
            <person name="Rhodes N."/>
            <person name="Thang M."/>
            <person name="Chan C."/>
        </authorList>
    </citation>
    <scope>NUCLEOTIDE SEQUENCE</scope>
</reference>
<keyword evidence="3" id="KW-0812">Transmembrane</keyword>
<evidence type="ECO:0000256" key="2">
    <source>
        <dbReference type="ARBA" id="ARBA00022679"/>
    </source>
</evidence>
<keyword evidence="5" id="KW-0472">Membrane</keyword>
<dbReference type="GO" id="GO:0017095">
    <property type="term" value="F:heparan sulfate 6-sulfotransferase activity"/>
    <property type="evidence" value="ECO:0007669"/>
    <property type="project" value="TreeGrafter"/>
</dbReference>
<dbReference type="PANTHER" id="PTHR12812">
    <property type="entry name" value="HEPARAN SULFATE 6-O-SULFOTRANSFERASE 3"/>
    <property type="match status" value="1"/>
</dbReference>
<keyword evidence="9" id="KW-1185">Reference proteome</keyword>
<name>A0A812PZN3_9DINO</name>
<sequence>MGHGCFWSWLPLAQGSYLLTWSSLNTSAPLDIDIVHAKARGATESRGRLYFHRPARTRRAAGSFLAFRRLVREQSRRLPQLVVQPEYAGDLPCVPVWRRQPGSVAAFIHVAKSGGTAFRDALLRGPDAGGAAVRLQPQFPSESAVLNATSFAVGRLLWTYSKQNALETGSVGMVPKGELSWELQVPRLLAEAAHRLRRGARQKKEEAATVPCLCTLHFDFSIVQPLLQALPAGHVLGFAILRSPLQRYLSHFHFARQLDWTARLRIRQLSPVQYLYHPAALLDTLMVWQDGMAGTAWLSGLSVHVGAGSTRQESDNARMWAMFRNRTETLQSAVKNYHKLTFVGLLEDLDGSLRLLRTALRWARAPQVQHLNVGGRKSLRHEDVTEIERALRVLTPMDIWLYSYVRADFQARVAALDAGAVYCRAESDVPKVHFPSDDDLGGCIASRGAVQCGAEVFEGRDEKGG</sequence>
<keyword evidence="4" id="KW-1133">Transmembrane helix</keyword>
<keyword evidence="2" id="KW-0808">Transferase</keyword>
<keyword evidence="6" id="KW-0325">Glycoprotein</keyword>
<proteinExistence type="predicted"/>
<accession>A0A812PZN3</accession>
<evidence type="ECO:0000313" key="9">
    <source>
        <dbReference type="Proteomes" id="UP000604046"/>
    </source>
</evidence>
<dbReference type="InterPro" id="IPR010635">
    <property type="entry name" value="Heparan_SO4-6-sulfoTrfase"/>
</dbReference>
<keyword evidence="7" id="KW-0732">Signal</keyword>
<dbReference type="AlphaFoldDB" id="A0A812PZN3"/>
<protein>
    <submittedName>
        <fullName evidence="8">Uncharacterized protein</fullName>
    </submittedName>
</protein>
<feature type="signal peptide" evidence="7">
    <location>
        <begin position="1"/>
        <end position="15"/>
    </location>
</feature>